<dbReference type="AlphaFoldDB" id="A0A2S3ISS7"/>
<dbReference type="Pfam" id="PF14291">
    <property type="entry name" value="DUF4371"/>
    <property type="match status" value="1"/>
</dbReference>
<dbReference type="InterPro" id="IPR008906">
    <property type="entry name" value="HATC_C_dom"/>
</dbReference>
<dbReference type="Pfam" id="PF05699">
    <property type="entry name" value="Dimer_Tnp_hAT"/>
    <property type="match status" value="1"/>
</dbReference>
<evidence type="ECO:0000259" key="1">
    <source>
        <dbReference type="SMART" id="SM00597"/>
    </source>
</evidence>
<dbReference type="Proteomes" id="UP000243499">
    <property type="component" value="Chromosome 9"/>
</dbReference>
<dbReference type="InterPro" id="IPR012337">
    <property type="entry name" value="RNaseH-like_sf"/>
</dbReference>
<organism evidence="2">
    <name type="scientific">Panicum hallii</name>
    <dbReference type="NCBI Taxonomy" id="206008"/>
    <lineage>
        <taxon>Eukaryota</taxon>
        <taxon>Viridiplantae</taxon>
        <taxon>Streptophyta</taxon>
        <taxon>Embryophyta</taxon>
        <taxon>Tracheophyta</taxon>
        <taxon>Spermatophyta</taxon>
        <taxon>Magnoliopsida</taxon>
        <taxon>Liliopsida</taxon>
        <taxon>Poales</taxon>
        <taxon>Poaceae</taxon>
        <taxon>PACMAD clade</taxon>
        <taxon>Panicoideae</taxon>
        <taxon>Panicodae</taxon>
        <taxon>Paniceae</taxon>
        <taxon>Panicinae</taxon>
        <taxon>Panicum</taxon>
        <taxon>Panicum sect. Panicum</taxon>
    </lineage>
</organism>
<dbReference type="SUPFAM" id="SSF53098">
    <property type="entry name" value="Ribonuclease H-like"/>
    <property type="match status" value="1"/>
</dbReference>
<dbReference type="PANTHER" id="PTHR11697:SF230">
    <property type="entry name" value="ZINC FINGER, MYM DOMAIN CONTAINING 1"/>
    <property type="match status" value="1"/>
</dbReference>
<dbReference type="GO" id="GO:0046983">
    <property type="term" value="F:protein dimerization activity"/>
    <property type="evidence" value="ECO:0007669"/>
    <property type="project" value="InterPro"/>
</dbReference>
<dbReference type="Gramene" id="PAN50818">
    <property type="protein sequence ID" value="PAN50818"/>
    <property type="gene ID" value="PAHAL_9G507800"/>
</dbReference>
<dbReference type="PANTHER" id="PTHR11697">
    <property type="entry name" value="GENERAL TRANSCRIPTION FACTOR 2-RELATED ZINC FINGER PROTEIN"/>
    <property type="match status" value="1"/>
</dbReference>
<name>A0A2S3ISS7_9POAL</name>
<accession>A0A2S3ISS7</accession>
<protein>
    <recommendedName>
        <fullName evidence="1">TTF-type domain-containing protein</fullName>
    </recommendedName>
</protein>
<evidence type="ECO:0000313" key="2">
    <source>
        <dbReference type="EMBL" id="PAN50818.2"/>
    </source>
</evidence>
<dbReference type="EMBL" id="CM008054">
    <property type="protein sequence ID" value="PAN50818.2"/>
    <property type="molecule type" value="Genomic_DNA"/>
</dbReference>
<dbReference type="InterPro" id="IPR025398">
    <property type="entry name" value="DUF4371"/>
</dbReference>
<sequence>MDHKFPTSNDSRSFQKKWFKQYNWLEYSVEKNKAYCFYCYLFRHDRIEKKFGHDAFTKVGFSQWKNGYLALPKHVGGPSSIHNFAVTSYYDFDNQRSSVRNKVSTHTKDALVQYETRVEASLSIVAYLALQGEPFRGHDETSNSLNKGNFLEMLDWYKERNEEVKRAFDELCPKNAKMTSGTIQKDLANSCAQAITKAIKEEIGGCLFSILIDESRDISIKEQMAIVVRFHVKDTTSESLKKALLEVLNDHGLVVANIRGQGYDGASNMRGEFNGLQKLIKDENPFAFYIHCFAHQLQLVVVAVSKCASSIEDFFEYVTLIVSSTSTSCKRKDLLLDRHRLNLLSKLESGEISSGRGKQQETSLARPGDTRWGSHYKTLLRIESMWDSVIEVLEIVNQDERNPSRAGGLVQIMEFFSFVFIMKMMLQILRITNELSLILQRKDQNIVQAISLIIDVTTRLNNLRSEGWEPLFEETKAFCLAKCIPIPNMSDQVPRFGRSRKGGRNNSTQDHYFRRSSELLVGFSCLDPRDSFSKFDVEKLARIADIYYDDFSFDDRKTIKDQLQTFIIHVRRLEEFKVCYDTASLSKTMVRLERYIVFPLVYRLIELALILPVATATVERAFSAMKIIKTELRNKMTDGWLNDLMLCYIEREIFKGLDLQQIKKAFQKKKDRKMQFPRS</sequence>
<dbReference type="SMART" id="SM00597">
    <property type="entry name" value="ZnF_TTF"/>
    <property type="match status" value="1"/>
</dbReference>
<dbReference type="InterPro" id="IPR055298">
    <property type="entry name" value="AtLOH3-like"/>
</dbReference>
<feature type="domain" description="TTF-type" evidence="1">
    <location>
        <begin position="10"/>
        <end position="105"/>
    </location>
</feature>
<dbReference type="InterPro" id="IPR006580">
    <property type="entry name" value="Znf_TTF"/>
</dbReference>
<gene>
    <name evidence="2" type="ORF">PAHAL_9G507800</name>
</gene>
<proteinExistence type="predicted"/>
<reference evidence="2" key="1">
    <citation type="submission" date="2018-04" db="EMBL/GenBank/DDBJ databases">
        <title>WGS assembly of Panicum hallii.</title>
        <authorList>
            <person name="Lovell J."/>
            <person name="Jenkins J."/>
            <person name="Lowry D."/>
            <person name="Mamidi S."/>
            <person name="Sreedasyam A."/>
            <person name="Weng X."/>
            <person name="Barry K."/>
            <person name="Bonette J."/>
            <person name="Campitelli B."/>
            <person name="Daum C."/>
            <person name="Gordon S."/>
            <person name="Gould B."/>
            <person name="Lipzen A."/>
            <person name="Macqueen A."/>
            <person name="Palacio-Mejia J."/>
            <person name="Plott C."/>
            <person name="Shakirov E."/>
            <person name="Shu S."/>
            <person name="Yoshinaga Y."/>
            <person name="Zane M."/>
            <person name="Rokhsar D."/>
            <person name="Grimwood J."/>
            <person name="Schmutz J."/>
            <person name="Juenger T."/>
        </authorList>
    </citation>
    <scope>NUCLEOTIDE SEQUENCE [LARGE SCALE GENOMIC DNA]</scope>
    <source>
        <strain evidence="2">FIL2</strain>
    </source>
</reference>